<dbReference type="GO" id="GO:0016020">
    <property type="term" value="C:membrane"/>
    <property type="evidence" value="ECO:0007669"/>
    <property type="project" value="UniProtKB-SubCell"/>
</dbReference>
<sequence>MRFASKVWKLLVAVKDVMALLFLLMFFGIVYAALSARPAPGRVEDGALLLALDGTIVEEKSQADPVALLMAGGASSHEFQARDVERALRLAAADKRIKVVVLDLSRFLGGRYVHLRDIGAAIDEVRKAGKPVLTFANAYADDGAQLAAHASEAWVDPMGGAFVAGPGGNMQFYKGLFDKFKVNAHVYRVGTYKSAVEPYLRSDLSPEAREDFAGVLNAQWAAYRGEIAKARPKAQLDRMTADPVAWIKALGGDMAEAAKKAGLVDRIGDKTEFEKRVTEIAGETSVARPGRDDAPDYAHTGLATWLAANPEKAEGDKIGVITIAGEIVDGDAGPGTAGGDRIAALLDDNIDQKYKALVVRIDSPGGSVMASERIRRAIMRWRDAKIPVVVSMGTMAASGGYWVSTPGQRVFAEPATITGSIGVFAVITSFEKTLADYGVTSDGVRTTGLSGQPDLFGGLTPEVDGMLQSSVESIYGKFLGVVGKARGKTPQQVDQIAQGRVWPGSEAQRIGLVDQMGTLHDALAYAAKLGGVGNGKWHAAYIQDTPDSFSALLEGLTSGSQEQAAAYDFAGMVATRQRLEMGQAVTRLDALLAKRGVQAMCLECAMAPDYRPDYRKPANAPGESSALALLARLAGWK</sequence>
<dbReference type="NCBIfam" id="TIGR00706">
    <property type="entry name" value="SppA_dom"/>
    <property type="match status" value="1"/>
</dbReference>
<keyword evidence="5" id="KW-0720">Serine protease</keyword>
<evidence type="ECO:0000256" key="3">
    <source>
        <dbReference type="ARBA" id="ARBA00022670"/>
    </source>
</evidence>
<dbReference type="PANTHER" id="PTHR33209">
    <property type="entry name" value="PROTEASE 4"/>
    <property type="match status" value="1"/>
</dbReference>
<feature type="active site" description="Proton donor/acceptor" evidence="7">
    <location>
        <position position="193"/>
    </location>
</feature>
<evidence type="ECO:0000256" key="5">
    <source>
        <dbReference type="ARBA" id="ARBA00022825"/>
    </source>
</evidence>
<evidence type="ECO:0000256" key="6">
    <source>
        <dbReference type="ARBA" id="ARBA00023136"/>
    </source>
</evidence>
<dbReference type="EMBL" id="JACU01000001">
    <property type="protein sequence ID" value="KMS60216.1"/>
    <property type="molecule type" value="Genomic_DNA"/>
</dbReference>
<reference evidence="9 10" key="1">
    <citation type="journal article" date="2015" name="G3 (Bethesda)">
        <title>Insights into Ongoing Evolution of the Hexachlorocyclohexane Catabolic Pathway from Comparative Genomics of Ten Sphingomonadaceae Strains.</title>
        <authorList>
            <person name="Pearce S.L."/>
            <person name="Oakeshott J.G."/>
            <person name="Pandey G."/>
        </authorList>
    </citation>
    <scope>NUCLEOTIDE SEQUENCE [LARGE SCALE GENOMIC DNA]</scope>
    <source>
        <strain evidence="9 10">LL02</strain>
    </source>
</reference>
<dbReference type="InterPro" id="IPR047217">
    <property type="entry name" value="S49_SppA_67K_type_N"/>
</dbReference>
<comment type="caution">
    <text evidence="9">The sequence shown here is derived from an EMBL/GenBank/DDBJ whole genome shotgun (WGS) entry which is preliminary data.</text>
</comment>
<evidence type="ECO:0000313" key="9">
    <source>
        <dbReference type="EMBL" id="KMS60216.1"/>
    </source>
</evidence>
<dbReference type="PANTHER" id="PTHR33209:SF1">
    <property type="entry name" value="PEPTIDASE S49 DOMAIN-CONTAINING PROTEIN"/>
    <property type="match status" value="1"/>
</dbReference>
<feature type="domain" description="Peptidase S49" evidence="8">
    <location>
        <begin position="382"/>
        <end position="531"/>
    </location>
</feature>
<accession>A0A0J7Y8Q1</accession>
<evidence type="ECO:0000259" key="8">
    <source>
        <dbReference type="Pfam" id="PF01343"/>
    </source>
</evidence>
<evidence type="ECO:0000313" key="10">
    <source>
        <dbReference type="Proteomes" id="UP000052268"/>
    </source>
</evidence>
<evidence type="ECO:0000256" key="7">
    <source>
        <dbReference type="PIRSR" id="PIRSR001217-1"/>
    </source>
</evidence>
<gene>
    <name evidence="9" type="ORF">V474_00560</name>
</gene>
<evidence type="ECO:0000256" key="2">
    <source>
        <dbReference type="ARBA" id="ARBA00008683"/>
    </source>
</evidence>
<dbReference type="OrthoDB" id="9764363at2"/>
<evidence type="ECO:0000256" key="1">
    <source>
        <dbReference type="ARBA" id="ARBA00004370"/>
    </source>
</evidence>
<dbReference type="SUPFAM" id="SSF52096">
    <property type="entry name" value="ClpP/crotonase"/>
    <property type="match status" value="2"/>
</dbReference>
<dbReference type="Proteomes" id="UP000052268">
    <property type="component" value="Unassembled WGS sequence"/>
</dbReference>
<dbReference type="Gene3D" id="3.90.226.10">
    <property type="entry name" value="2-enoyl-CoA Hydratase, Chain A, domain 1"/>
    <property type="match status" value="3"/>
</dbReference>
<dbReference type="CDD" id="cd07023">
    <property type="entry name" value="S49_Sppa_N_C"/>
    <property type="match status" value="1"/>
</dbReference>
<dbReference type="InterPro" id="IPR047272">
    <property type="entry name" value="S49_SppA_C"/>
</dbReference>
<keyword evidence="6" id="KW-0472">Membrane</keyword>
<comment type="similarity">
    <text evidence="2">Belongs to the peptidase S49 family.</text>
</comment>
<protein>
    <submittedName>
        <fullName evidence="9">Serine protease</fullName>
    </submittedName>
</protein>
<dbReference type="InterPro" id="IPR004635">
    <property type="entry name" value="Pept_S49_SppA"/>
</dbReference>
<dbReference type="InterPro" id="IPR004634">
    <property type="entry name" value="Pept_S49_pIV"/>
</dbReference>
<dbReference type="RefSeq" id="WP_059149644.1">
    <property type="nucleotide sequence ID" value="NZ_KQ130452.1"/>
</dbReference>
<dbReference type="PIRSF" id="PIRSF001217">
    <property type="entry name" value="Protease_4_SppA"/>
    <property type="match status" value="1"/>
</dbReference>
<dbReference type="GO" id="GO:0006465">
    <property type="term" value="P:signal peptide processing"/>
    <property type="evidence" value="ECO:0007669"/>
    <property type="project" value="InterPro"/>
</dbReference>
<dbReference type="InterPro" id="IPR029045">
    <property type="entry name" value="ClpP/crotonase-like_dom_sf"/>
</dbReference>
<feature type="active site" description="Nucleophile" evidence="7">
    <location>
        <position position="398"/>
    </location>
</feature>
<proteinExistence type="inferred from homology"/>
<dbReference type="CDD" id="cd07018">
    <property type="entry name" value="S49_SppA_67K_type"/>
    <property type="match status" value="1"/>
</dbReference>
<keyword evidence="3 9" id="KW-0645">Protease</keyword>
<dbReference type="AlphaFoldDB" id="A0A0J7Y8Q1"/>
<feature type="domain" description="Peptidase S49" evidence="8">
    <location>
        <begin position="126"/>
        <end position="278"/>
    </location>
</feature>
<dbReference type="Pfam" id="PF01343">
    <property type="entry name" value="Peptidase_S49"/>
    <property type="match status" value="2"/>
</dbReference>
<keyword evidence="10" id="KW-1185">Reference proteome</keyword>
<dbReference type="PATRIC" id="fig|1114963.3.peg.112"/>
<keyword evidence="4" id="KW-0378">Hydrolase</keyword>
<organism evidence="9 10">
    <name type="scientific">Novosphingobium barchaimii LL02</name>
    <dbReference type="NCBI Taxonomy" id="1114963"/>
    <lineage>
        <taxon>Bacteria</taxon>
        <taxon>Pseudomonadati</taxon>
        <taxon>Pseudomonadota</taxon>
        <taxon>Alphaproteobacteria</taxon>
        <taxon>Sphingomonadales</taxon>
        <taxon>Sphingomonadaceae</taxon>
        <taxon>Novosphingobium</taxon>
    </lineage>
</organism>
<comment type="subcellular location">
    <subcellularLocation>
        <location evidence="1">Membrane</location>
    </subcellularLocation>
</comment>
<dbReference type="NCBIfam" id="TIGR00705">
    <property type="entry name" value="SppA_67K"/>
    <property type="match status" value="1"/>
</dbReference>
<dbReference type="InterPro" id="IPR002142">
    <property type="entry name" value="Peptidase_S49"/>
</dbReference>
<evidence type="ECO:0000256" key="4">
    <source>
        <dbReference type="ARBA" id="ARBA00022801"/>
    </source>
</evidence>
<name>A0A0J7Y8Q1_9SPHN</name>
<dbReference type="GO" id="GO:0008236">
    <property type="term" value="F:serine-type peptidase activity"/>
    <property type="evidence" value="ECO:0007669"/>
    <property type="project" value="UniProtKB-KW"/>
</dbReference>